<dbReference type="GO" id="GO:0007018">
    <property type="term" value="P:microtubule-based movement"/>
    <property type="evidence" value="ECO:0007669"/>
    <property type="project" value="InterPro"/>
</dbReference>
<organism evidence="8 9">
    <name type="scientific">Morella rubra</name>
    <name type="common">Chinese bayberry</name>
    <dbReference type="NCBI Taxonomy" id="262757"/>
    <lineage>
        <taxon>Eukaryota</taxon>
        <taxon>Viridiplantae</taxon>
        <taxon>Streptophyta</taxon>
        <taxon>Embryophyta</taxon>
        <taxon>Tracheophyta</taxon>
        <taxon>Spermatophyta</taxon>
        <taxon>Magnoliopsida</taxon>
        <taxon>eudicotyledons</taxon>
        <taxon>Gunneridae</taxon>
        <taxon>Pentapetalae</taxon>
        <taxon>rosids</taxon>
        <taxon>fabids</taxon>
        <taxon>Fagales</taxon>
        <taxon>Myricaceae</taxon>
        <taxon>Morella</taxon>
    </lineage>
</organism>
<proteinExistence type="inferred from homology"/>
<dbReference type="SMART" id="SM00129">
    <property type="entry name" value="KISc"/>
    <property type="match status" value="1"/>
</dbReference>
<feature type="coiled-coil region" evidence="5">
    <location>
        <begin position="245"/>
        <end position="309"/>
    </location>
</feature>
<dbReference type="InterPro" id="IPR001752">
    <property type="entry name" value="Kinesin_motor_dom"/>
</dbReference>
<evidence type="ECO:0000256" key="2">
    <source>
        <dbReference type="ARBA" id="ARBA00022701"/>
    </source>
</evidence>
<dbReference type="Pfam" id="PF11995">
    <property type="entry name" value="DUF3490"/>
    <property type="match status" value="1"/>
</dbReference>
<accession>A0A6A1UTQ3</accession>
<feature type="domain" description="Kinesin motor" evidence="7">
    <location>
        <begin position="177"/>
        <end position="236"/>
    </location>
</feature>
<dbReference type="InterPro" id="IPR027417">
    <property type="entry name" value="P-loop_NTPase"/>
</dbReference>
<dbReference type="Gene3D" id="3.40.850.10">
    <property type="entry name" value="Kinesin motor domain"/>
    <property type="match status" value="2"/>
</dbReference>
<dbReference type="SUPFAM" id="SSF52540">
    <property type="entry name" value="P-loop containing nucleoside triphosphate hydrolases"/>
    <property type="match status" value="1"/>
</dbReference>
<keyword evidence="9" id="KW-1185">Reference proteome</keyword>
<dbReference type="EMBL" id="RXIC02000026">
    <property type="protein sequence ID" value="KAB1203732.1"/>
    <property type="molecule type" value="Genomic_DNA"/>
</dbReference>
<dbReference type="AlphaFoldDB" id="A0A6A1UTQ3"/>
<dbReference type="InterPro" id="IPR036961">
    <property type="entry name" value="Kinesin_motor_dom_sf"/>
</dbReference>
<protein>
    <submittedName>
        <fullName evidence="8">Kinesin-like protein NACK1</fullName>
    </submittedName>
</protein>
<dbReference type="GO" id="GO:0008017">
    <property type="term" value="F:microtubule binding"/>
    <property type="evidence" value="ECO:0007669"/>
    <property type="project" value="InterPro"/>
</dbReference>
<evidence type="ECO:0000313" key="8">
    <source>
        <dbReference type="EMBL" id="KAB1203732.1"/>
    </source>
</evidence>
<dbReference type="PROSITE" id="PS50067">
    <property type="entry name" value="KINESIN_MOTOR_2"/>
    <property type="match status" value="2"/>
</dbReference>
<comment type="caution">
    <text evidence="4">Lacks conserved residue(s) required for the propagation of feature annotation.</text>
</comment>
<keyword evidence="4" id="KW-0067">ATP-binding</keyword>
<evidence type="ECO:0000256" key="5">
    <source>
        <dbReference type="SAM" id="Coils"/>
    </source>
</evidence>
<feature type="compositionally biased region" description="Basic and acidic residues" evidence="6">
    <location>
        <begin position="472"/>
        <end position="482"/>
    </location>
</feature>
<dbReference type="GO" id="GO:0005524">
    <property type="term" value="F:ATP binding"/>
    <property type="evidence" value="ECO:0007669"/>
    <property type="project" value="UniProtKB-UniRule"/>
</dbReference>
<dbReference type="Pfam" id="PF00225">
    <property type="entry name" value="Kinesin"/>
    <property type="match status" value="2"/>
</dbReference>
<sequence length="918" mass="103395">MGGKELIMQGMSPWLDVQPERILVSVRVRPLNEKEIAANDTSDWECVNENTIMFKHAVPDRAMYPTSYTYDRVFGSHSRTREVYEEGARDIALSAVSGINSSLFAYGQTSSGKTYTMSGITEYAMADIFNYIYAQRKIGETSLNETSSRSHQILRLNFVDLAGSERASQTSSAGAIERSKGIKGHIPYRDSKLTRILQNSLGGNARTAIICTMSPAHSHVEQSRNTLLFASCAKEVTTNAKVNLVMSDKAMVKRLQRELARLESELKTIVSNSIAYDFAALLKEKDRMIEKMDQQIKELTRQCQLAHCQIEDRQHSVGQDQVSRGDENHFLESSEPANPLCLDLAPRAFCATEDYGESGVSYGNERCQPIAENPEDNFPLEFSAHKSVGPDPYQVWEKIGHTADAVSEDSCKEVRCVEVEESQTDQEIESPLSLSGPEEKIGRLAWIGFMNEDAVTCPQKRSMNGDVMTSPQKRDVEAKNEDVVTFPKKGAKEAMNEDVTTSQKRDVEATNEDVVTSPKKGAKEAMNEDAITSPQILFKKVMNEDTVWTPENGTQDLSRVNIDYTYDDLKEKIQSMQKAISCLISFCPSEQSPSYSEAYTSTGRSLTLSRSRSCRAVLVTMPPAEFEKNLPRRSERPQKMLSSLKFVASFGNLSRKTSPNSLGFLSESQHNSDKSDSEDDQSVVDFSVGVDEEAKTQSQKEFDDLVQKATPYAYELRENRKDAGVAEMHASLQPASDWPVQFESQRREIIQLWDVCNTPLVHRTYFFLLFKGDPSDSVYIEVELRRLSFLKDTYTHGTSRVNVCETVTPESSAKALYQERKKLSKEVPRKFSKQERERIYLKWGVRLNSKRRSQQLAGRLWTDTKDIDHIKKSAALVACLVGFLRPSQVPKEIFGLTFLSHAVSQRSFMWKHSLSTLS</sequence>
<dbReference type="GO" id="GO:0003777">
    <property type="term" value="F:microtubule motor activity"/>
    <property type="evidence" value="ECO:0007669"/>
    <property type="project" value="InterPro"/>
</dbReference>
<feature type="binding site" evidence="4">
    <location>
        <begin position="107"/>
        <end position="114"/>
    </location>
    <ligand>
        <name>ATP</name>
        <dbReference type="ChEBI" id="CHEBI:30616"/>
    </ligand>
</feature>
<keyword evidence="2" id="KW-0493">Microtubule</keyword>
<reference evidence="8 9" key="1">
    <citation type="journal article" date="2019" name="Plant Biotechnol. J.">
        <title>The red bayberry genome and genetic basis of sex determination.</title>
        <authorList>
            <person name="Jia H.M."/>
            <person name="Jia H.J."/>
            <person name="Cai Q.L."/>
            <person name="Wang Y."/>
            <person name="Zhao H.B."/>
            <person name="Yang W.F."/>
            <person name="Wang G.Y."/>
            <person name="Li Y.H."/>
            <person name="Zhan D.L."/>
            <person name="Shen Y.T."/>
            <person name="Niu Q.F."/>
            <person name="Chang L."/>
            <person name="Qiu J."/>
            <person name="Zhao L."/>
            <person name="Xie H.B."/>
            <person name="Fu W.Y."/>
            <person name="Jin J."/>
            <person name="Li X.W."/>
            <person name="Jiao Y."/>
            <person name="Zhou C.C."/>
            <person name="Tu T."/>
            <person name="Chai C.Y."/>
            <person name="Gao J.L."/>
            <person name="Fan L.J."/>
            <person name="van de Weg E."/>
            <person name="Wang J.Y."/>
            <person name="Gao Z.S."/>
        </authorList>
    </citation>
    <scope>NUCLEOTIDE SEQUENCE [LARGE SCALE GENOMIC DNA]</scope>
    <source>
        <tissue evidence="8">Leaves</tissue>
    </source>
</reference>
<evidence type="ECO:0000256" key="4">
    <source>
        <dbReference type="PROSITE-ProRule" id="PRU00283"/>
    </source>
</evidence>
<feature type="domain" description="Kinesin motor" evidence="7">
    <location>
        <begin position="21"/>
        <end position="153"/>
    </location>
</feature>
<dbReference type="GO" id="GO:0005874">
    <property type="term" value="C:microtubule"/>
    <property type="evidence" value="ECO:0007669"/>
    <property type="project" value="UniProtKB-KW"/>
</dbReference>
<keyword evidence="3 4" id="KW-0505">Motor protein</keyword>
<feature type="region of interest" description="Disordered" evidence="6">
    <location>
        <begin position="460"/>
        <end position="526"/>
    </location>
</feature>
<evidence type="ECO:0000259" key="7">
    <source>
        <dbReference type="PROSITE" id="PS50067"/>
    </source>
</evidence>
<comment type="caution">
    <text evidence="8">The sequence shown here is derived from an EMBL/GenBank/DDBJ whole genome shotgun (WGS) entry which is preliminary data.</text>
</comment>
<evidence type="ECO:0000313" key="9">
    <source>
        <dbReference type="Proteomes" id="UP000516437"/>
    </source>
</evidence>
<gene>
    <name evidence="8" type="ORF">CJ030_MR8G011206</name>
</gene>
<comment type="similarity">
    <text evidence="1">Belongs to the TRAFAC class myosin-kinesin ATPase superfamily. Kinesin family. KIN-7 subfamily.</text>
</comment>
<evidence type="ECO:0000256" key="1">
    <source>
        <dbReference type="ARBA" id="ARBA00007310"/>
    </source>
</evidence>
<feature type="compositionally biased region" description="Polar residues" evidence="6">
    <location>
        <begin position="460"/>
        <end position="471"/>
    </location>
</feature>
<dbReference type="Proteomes" id="UP000516437">
    <property type="component" value="Chromosome 8"/>
</dbReference>
<dbReference type="InterPro" id="IPR027640">
    <property type="entry name" value="Kinesin-like_fam"/>
</dbReference>
<dbReference type="OrthoDB" id="3176171at2759"/>
<dbReference type="PANTHER" id="PTHR47968:SF18">
    <property type="entry name" value="KINESIN-LIKE PROTEIN KIN-7F"/>
    <property type="match status" value="1"/>
</dbReference>
<dbReference type="PANTHER" id="PTHR47968">
    <property type="entry name" value="CENTROMERE PROTEIN E"/>
    <property type="match status" value="1"/>
</dbReference>
<name>A0A6A1UTQ3_9ROSI</name>
<keyword evidence="4" id="KW-0547">Nucleotide-binding</keyword>
<evidence type="ECO:0000256" key="3">
    <source>
        <dbReference type="ARBA" id="ARBA00023175"/>
    </source>
</evidence>
<keyword evidence="5" id="KW-0175">Coiled coil</keyword>
<evidence type="ECO:0000256" key="6">
    <source>
        <dbReference type="SAM" id="MobiDB-lite"/>
    </source>
</evidence>
<feature type="region of interest" description="Disordered" evidence="6">
    <location>
        <begin position="661"/>
        <end position="681"/>
    </location>
</feature>
<dbReference type="InterPro" id="IPR021881">
    <property type="entry name" value="NACK_C"/>
</dbReference>